<name>A0A4Q1CFP9_9BACT</name>
<dbReference type="RefSeq" id="WP_129132293.1">
    <property type="nucleotide sequence ID" value="NZ_SDHW01000006.1"/>
</dbReference>
<dbReference type="InterPro" id="IPR005184">
    <property type="entry name" value="DUF306_Meta_HslJ"/>
</dbReference>
<dbReference type="Gene3D" id="2.40.128.270">
    <property type="match status" value="1"/>
</dbReference>
<accession>A0A4Q1CFP9</accession>
<gene>
    <name evidence="2" type="ORF">ESA94_17805</name>
</gene>
<dbReference type="PROSITE" id="PS51257">
    <property type="entry name" value="PROKAR_LIPOPROTEIN"/>
    <property type="match status" value="1"/>
</dbReference>
<feature type="domain" description="DUF306" evidence="1">
    <location>
        <begin position="30"/>
        <end position="117"/>
    </location>
</feature>
<keyword evidence="3" id="KW-1185">Reference proteome</keyword>
<sequence length="153" mass="16554">MRLFLTASIFAFVLLSCRKENTANTAANTQLTGTWQLTEVNDKSTGTTITYPSGTTERIQITLNADGSFSGKTRVNIFSGGSYTLPSNGNILFGSFGSMTKVAEDQLGSAFLTVLQNCLLQSVFPCVPAAYSISGNRMEIKTTLRYDAKLIKL</sequence>
<evidence type="ECO:0000313" key="2">
    <source>
        <dbReference type="EMBL" id="RXK58492.1"/>
    </source>
</evidence>
<dbReference type="EMBL" id="SDHW01000006">
    <property type="protein sequence ID" value="RXK58492.1"/>
    <property type="molecule type" value="Genomic_DNA"/>
</dbReference>
<evidence type="ECO:0000259" key="1">
    <source>
        <dbReference type="Pfam" id="PF03724"/>
    </source>
</evidence>
<dbReference type="InterPro" id="IPR038670">
    <property type="entry name" value="HslJ-like_sf"/>
</dbReference>
<protein>
    <submittedName>
        <fullName evidence="2">META domain-containing protein</fullName>
    </submittedName>
</protein>
<evidence type="ECO:0000313" key="3">
    <source>
        <dbReference type="Proteomes" id="UP000290204"/>
    </source>
</evidence>
<proteinExistence type="predicted"/>
<dbReference type="Pfam" id="PF03724">
    <property type="entry name" value="META"/>
    <property type="match status" value="1"/>
</dbReference>
<organism evidence="2 3">
    <name type="scientific">Lacibacter luteus</name>
    <dbReference type="NCBI Taxonomy" id="2508719"/>
    <lineage>
        <taxon>Bacteria</taxon>
        <taxon>Pseudomonadati</taxon>
        <taxon>Bacteroidota</taxon>
        <taxon>Chitinophagia</taxon>
        <taxon>Chitinophagales</taxon>
        <taxon>Chitinophagaceae</taxon>
        <taxon>Lacibacter</taxon>
    </lineage>
</organism>
<dbReference type="AlphaFoldDB" id="A0A4Q1CFP9"/>
<reference evidence="2 3" key="1">
    <citation type="submission" date="2019-01" db="EMBL/GenBank/DDBJ databases">
        <title>Lacibacter sp. strain TTM-7.</title>
        <authorList>
            <person name="Chen W.-M."/>
        </authorList>
    </citation>
    <scope>NUCLEOTIDE SEQUENCE [LARGE SCALE GENOMIC DNA]</scope>
    <source>
        <strain evidence="2 3">TTM-7</strain>
    </source>
</reference>
<dbReference type="Proteomes" id="UP000290204">
    <property type="component" value="Unassembled WGS sequence"/>
</dbReference>
<comment type="caution">
    <text evidence="2">The sequence shown here is derived from an EMBL/GenBank/DDBJ whole genome shotgun (WGS) entry which is preliminary data.</text>
</comment>